<dbReference type="EMBL" id="CAJGYM010000065">
    <property type="protein sequence ID" value="CAD6196034.1"/>
    <property type="molecule type" value="Genomic_DNA"/>
</dbReference>
<reference evidence="1" key="1">
    <citation type="submission" date="2020-10" db="EMBL/GenBank/DDBJ databases">
        <authorList>
            <person name="Kikuchi T."/>
        </authorList>
    </citation>
    <scope>NUCLEOTIDE SEQUENCE</scope>
    <source>
        <strain evidence="1">NKZ352</strain>
    </source>
</reference>
<dbReference type="Proteomes" id="UP000835052">
    <property type="component" value="Unassembled WGS sequence"/>
</dbReference>
<accession>A0A8S1HLV5</accession>
<name>A0A8S1HLV5_9PELO</name>
<comment type="caution">
    <text evidence="1">The sequence shown here is derived from an EMBL/GenBank/DDBJ whole genome shotgun (WGS) entry which is preliminary data.</text>
</comment>
<gene>
    <name evidence="1" type="ORF">CAUJ_LOCUS11951</name>
</gene>
<sequence>MKVFYIFRLLGGRRPVDGWEEKRRRRRISEIRYKRFKHSGEKSQCPGSMAIILEFFGKALYSKKGLTTPSTTIEVRLQLFTVAVHAMLRTSH</sequence>
<keyword evidence="2" id="KW-1185">Reference proteome</keyword>
<dbReference type="AlphaFoldDB" id="A0A8S1HLV5"/>
<evidence type="ECO:0000313" key="2">
    <source>
        <dbReference type="Proteomes" id="UP000835052"/>
    </source>
</evidence>
<proteinExistence type="predicted"/>
<protein>
    <submittedName>
        <fullName evidence="1">Uncharacterized protein</fullName>
    </submittedName>
</protein>
<organism evidence="1 2">
    <name type="scientific">Caenorhabditis auriculariae</name>
    <dbReference type="NCBI Taxonomy" id="2777116"/>
    <lineage>
        <taxon>Eukaryota</taxon>
        <taxon>Metazoa</taxon>
        <taxon>Ecdysozoa</taxon>
        <taxon>Nematoda</taxon>
        <taxon>Chromadorea</taxon>
        <taxon>Rhabditida</taxon>
        <taxon>Rhabditina</taxon>
        <taxon>Rhabditomorpha</taxon>
        <taxon>Rhabditoidea</taxon>
        <taxon>Rhabditidae</taxon>
        <taxon>Peloderinae</taxon>
        <taxon>Caenorhabditis</taxon>
    </lineage>
</organism>
<evidence type="ECO:0000313" key="1">
    <source>
        <dbReference type="EMBL" id="CAD6196034.1"/>
    </source>
</evidence>